<name>A0A2N5U1Q4_9BASI</name>
<organism evidence="2 3">
    <name type="scientific">Puccinia coronata f. sp. avenae</name>
    <dbReference type="NCBI Taxonomy" id="200324"/>
    <lineage>
        <taxon>Eukaryota</taxon>
        <taxon>Fungi</taxon>
        <taxon>Dikarya</taxon>
        <taxon>Basidiomycota</taxon>
        <taxon>Pucciniomycotina</taxon>
        <taxon>Pucciniomycetes</taxon>
        <taxon>Pucciniales</taxon>
        <taxon>Pucciniaceae</taxon>
        <taxon>Puccinia</taxon>
    </lineage>
</organism>
<dbReference type="Gene3D" id="2.40.70.10">
    <property type="entry name" value="Acid Proteases"/>
    <property type="match status" value="1"/>
</dbReference>
<feature type="region of interest" description="Disordered" evidence="1">
    <location>
        <begin position="397"/>
        <end position="420"/>
    </location>
</feature>
<gene>
    <name evidence="2" type="ORF">PCANC_25042</name>
</gene>
<protein>
    <submittedName>
        <fullName evidence="2">Uncharacterized protein</fullName>
    </submittedName>
</protein>
<accession>A0A2N5U1Q4</accession>
<dbReference type="EMBL" id="PGCJ01000344">
    <property type="protein sequence ID" value="PLW31618.1"/>
    <property type="molecule type" value="Genomic_DNA"/>
</dbReference>
<keyword evidence="3" id="KW-1185">Reference proteome</keyword>
<feature type="compositionally biased region" description="Low complexity" evidence="1">
    <location>
        <begin position="26"/>
        <end position="36"/>
    </location>
</feature>
<evidence type="ECO:0000313" key="3">
    <source>
        <dbReference type="Proteomes" id="UP000235388"/>
    </source>
</evidence>
<feature type="region of interest" description="Disordered" evidence="1">
    <location>
        <begin position="26"/>
        <end position="101"/>
    </location>
</feature>
<evidence type="ECO:0000313" key="2">
    <source>
        <dbReference type="EMBL" id="PLW31618.1"/>
    </source>
</evidence>
<dbReference type="CDD" id="cd00303">
    <property type="entry name" value="retropepsin_like"/>
    <property type="match status" value="1"/>
</dbReference>
<evidence type="ECO:0000256" key="1">
    <source>
        <dbReference type="SAM" id="MobiDB-lite"/>
    </source>
</evidence>
<feature type="compositionally biased region" description="Pro residues" evidence="1">
    <location>
        <begin position="58"/>
        <end position="67"/>
    </location>
</feature>
<proteinExistence type="predicted"/>
<dbReference type="AlphaFoldDB" id="A0A2N5U1Q4"/>
<feature type="compositionally biased region" description="Low complexity" evidence="1">
    <location>
        <begin position="80"/>
        <end position="97"/>
    </location>
</feature>
<comment type="caution">
    <text evidence="2">The sequence shown here is derived from an EMBL/GenBank/DDBJ whole genome shotgun (WGS) entry which is preliminary data.</text>
</comment>
<reference evidence="2 3" key="1">
    <citation type="submission" date="2017-11" db="EMBL/GenBank/DDBJ databases">
        <title>De novo assembly and phasing of dikaryotic genomes from two isolates of Puccinia coronata f. sp. avenae, the causal agent of oat crown rust.</title>
        <authorList>
            <person name="Miller M.E."/>
            <person name="Zhang Y."/>
            <person name="Omidvar V."/>
            <person name="Sperschneider J."/>
            <person name="Schwessinger B."/>
            <person name="Raley C."/>
            <person name="Palmer J.M."/>
            <person name="Garnica D."/>
            <person name="Upadhyaya N."/>
            <person name="Rathjen J."/>
            <person name="Taylor J.M."/>
            <person name="Park R.F."/>
            <person name="Dodds P.N."/>
            <person name="Hirsch C.D."/>
            <person name="Kianian S.F."/>
            <person name="Figueroa M."/>
        </authorList>
    </citation>
    <scope>NUCLEOTIDE SEQUENCE [LARGE SCALE GENOMIC DNA]</scope>
    <source>
        <strain evidence="2">12NC29</strain>
    </source>
</reference>
<dbReference type="Proteomes" id="UP000235388">
    <property type="component" value="Unassembled WGS sequence"/>
</dbReference>
<dbReference type="InterPro" id="IPR021109">
    <property type="entry name" value="Peptidase_aspartic_dom_sf"/>
</dbReference>
<sequence length="532" mass="57872">MTTRQQAGDNIHAIVPDPKAILRAAARTAAEQAAITNTPSRPTSVRPPYSTQANSPAPSIPAGPPSPTQSVKGLRDPRSHTPSPAPSAAARSNSTPPEMSTTIPEIKIQQPGAADGDTPRIVQAQVKREASAARIARLEETLIALSLKTKAPPAPLRPKTNRIDLQLFKTLDGPSFNGPFQAIKPFLKWIHGLQIFFATKDVRHNADKIHIAGSLIWETNTLAFYASLVDNLVLGSWDDFKKAMFDFALPPLWRTTLHQKIDELPYTKKSMNCVSRTPRLSLSTATELARFKAWSKATPFTYSAFEQRVVEFYNGLTKRLTPRSRPTGSLASATTTPEPKEQTIWRIHTFLDSQGRCHFCKKTCGNAPGTCPEPCNHNYVKIPDSFQTPSKPANYKVPKPWTSASGGPGRATNPPAGRPNNRTAAIAAVKEENLFPDFDAASIAAIAAIDKELSLTGEEGCVSQTPKRIIVDLLCGDKHLRGLIDTGAKINLIRESTVDNLGASRTPLRHPTTIRLALDDSSTPRSSSRTTP</sequence>
<dbReference type="OrthoDB" id="10567412at2759"/>